<keyword evidence="2" id="KW-1185">Reference proteome</keyword>
<evidence type="ECO:0000313" key="1">
    <source>
        <dbReference type="EMBL" id="TCO75972.1"/>
    </source>
</evidence>
<evidence type="ECO:0000313" key="2">
    <source>
        <dbReference type="Proteomes" id="UP000294980"/>
    </source>
</evidence>
<gene>
    <name evidence="1" type="ORF">EV688_106163</name>
</gene>
<protein>
    <submittedName>
        <fullName evidence="1">Uncharacterized protein</fullName>
    </submittedName>
</protein>
<sequence>MVVLETEWWSLLLPPEWVAEEDEDEDGGVVIGDSDGVGCIELSELRHPRGTFAEQDTRDFAEQQGSEPAWQACSLGQLRGVSRSLVEDGAAIREWCVASGPLLLYITYSCDDSNAGMDDAAVDDILGTLAVNPDL</sequence>
<comment type="caution">
    <text evidence="1">The sequence shown here is derived from an EMBL/GenBank/DDBJ whole genome shotgun (WGS) entry which is preliminary data.</text>
</comment>
<dbReference type="OrthoDB" id="5740652at2"/>
<organism evidence="1 2">
    <name type="scientific">Chromatocurvus halotolerans</name>
    <dbReference type="NCBI Taxonomy" id="1132028"/>
    <lineage>
        <taxon>Bacteria</taxon>
        <taxon>Pseudomonadati</taxon>
        <taxon>Pseudomonadota</taxon>
        <taxon>Gammaproteobacteria</taxon>
        <taxon>Cellvibrionales</taxon>
        <taxon>Halieaceae</taxon>
        <taxon>Chromatocurvus</taxon>
    </lineage>
</organism>
<proteinExistence type="predicted"/>
<dbReference type="EMBL" id="SLWX01000006">
    <property type="protein sequence ID" value="TCO75972.1"/>
    <property type="molecule type" value="Genomic_DNA"/>
</dbReference>
<accession>A0A4R2KT42</accession>
<dbReference type="RefSeq" id="WP_117315829.1">
    <property type="nucleotide sequence ID" value="NZ_QQSW01000005.1"/>
</dbReference>
<name>A0A4R2KT42_9GAMM</name>
<reference evidence="1 2" key="1">
    <citation type="submission" date="2019-03" db="EMBL/GenBank/DDBJ databases">
        <title>Genomic Encyclopedia of Type Strains, Phase IV (KMG-IV): sequencing the most valuable type-strain genomes for metagenomic binning, comparative biology and taxonomic classification.</title>
        <authorList>
            <person name="Goeker M."/>
        </authorList>
    </citation>
    <scope>NUCLEOTIDE SEQUENCE [LARGE SCALE GENOMIC DNA]</scope>
    <source>
        <strain evidence="1 2">DSM 23344</strain>
    </source>
</reference>
<dbReference type="Proteomes" id="UP000294980">
    <property type="component" value="Unassembled WGS sequence"/>
</dbReference>
<dbReference type="AlphaFoldDB" id="A0A4R2KT42"/>